<dbReference type="EMBL" id="BK015158">
    <property type="protein sequence ID" value="DAD93346.1"/>
    <property type="molecule type" value="Genomic_DNA"/>
</dbReference>
<proteinExistence type="predicted"/>
<accession>A0A8S5NGA5</accession>
<sequence>MIDIKDIFGNIRYSTPINEGSKRKYLLMKEDYITLKFSLDDPVHFKLGDGIDNELGVFELVDLYKPAYNTSTGGYDYELRLDAYYWKWKNKKFFYSPDSGSREAGWNLTDILKVHMDVFLKNLEVLGYKYHDKTFKCEIDETVDTSSKLISYENVNMIDALNQMAESFECEWWVEEEVIHFGRCEDGVPVDFELGMNVSKMDRSDSQDSYATRIYAFGATRNIPANYRKKLIFDVKQVSGRDISDTSRVLDMKYFSSDDLIEEKFKASVRTSGYVKGGVNDLNYELLSSKPIGGTYAMNSKSVSFNIGTMVYPAGSPVEREYLPSGIYSWRWQIRYKVNDVTRVYGLGGNVRTIYENREKELTDNITIDSDIKIERGATDLKLYVVFQLPSSISSTLVLAGSSGDITLENVSQSASASVTFISGENAGKSFNAVYNPDFFTGEAANVLRLPEGITASLGDTYTIDNIVKGNVPSIYFSDDKGSQTAEGIVTKHLMMPEGVPYIDAYEGMTEEEAVEQIVIFDDIYPRREKLTGMVTTHTYTDTIDNPDGTKTSKDWLAWRFKDSDLGFHFSNEYRLDGEDLRIVFQSGPLAGMDFEVTFNPYDSAGGDKYQPEKSEDGTWNKDAQVYEIKRNDDYGRMLPDDILHPTDQGGDTYILYGYDPQFVSDKLIPDAEKEVEERAREYIEELKQDPSTYNTTMMSDYIYGINPETGKQDPDFARSFTVGQKVNLINKAYFEEGRISRIIGLEYNLDIPYDSPIYTVGETAPYSRIGELENKIDSLTYRKEKSKQQVINSGNSSSSGGSTIAKLIQTINVTSSNVGYIKTGDTIPSGTTLEEIFINMLSQKASAKLEWKLSTSNDVEFGTQKGYITYTAYRNGQGPMEQAYYDNNPNNKLIFSEEVGGIQTATRQLQGNYTQGETYFATVIYAASEDGSLPKKELTSKISVNVHRKWFAGVCNSVPTTSAEVRALSGSGLYKDAGSYKFTIGNYKTFVICIPNGTIKDVSLERYQYNFMDLDSAATPRKISVEGANGSTPLEYTMYVFSTATTSSETDNFTFKTN</sequence>
<reference evidence="1" key="1">
    <citation type="journal article" date="2021" name="Proc. Natl. Acad. Sci. U.S.A.">
        <title>A Catalog of Tens of Thousands of Viruses from Human Metagenomes Reveals Hidden Associations with Chronic Diseases.</title>
        <authorList>
            <person name="Tisza M.J."/>
            <person name="Buck C.B."/>
        </authorList>
    </citation>
    <scope>NUCLEOTIDE SEQUENCE</scope>
    <source>
        <strain evidence="1">CtdtS1</strain>
    </source>
</reference>
<organism evidence="1">
    <name type="scientific">virus sp. ctdtS1</name>
    <dbReference type="NCBI Taxonomy" id="2826808"/>
    <lineage>
        <taxon>Viruses</taxon>
    </lineage>
</organism>
<protein>
    <submittedName>
        <fullName evidence="1">Tail protein</fullName>
    </submittedName>
</protein>
<name>A0A8S5NGA5_9VIRU</name>
<evidence type="ECO:0000313" key="1">
    <source>
        <dbReference type="EMBL" id="DAD93346.1"/>
    </source>
</evidence>